<gene>
    <name evidence="2" type="ORF">AAG570_004644</name>
</gene>
<name>A0ABD0YE28_9HEMI</name>
<keyword evidence="3" id="KW-1185">Reference proteome</keyword>
<organism evidence="2 3">
    <name type="scientific">Ranatra chinensis</name>
    <dbReference type="NCBI Taxonomy" id="642074"/>
    <lineage>
        <taxon>Eukaryota</taxon>
        <taxon>Metazoa</taxon>
        <taxon>Ecdysozoa</taxon>
        <taxon>Arthropoda</taxon>
        <taxon>Hexapoda</taxon>
        <taxon>Insecta</taxon>
        <taxon>Pterygota</taxon>
        <taxon>Neoptera</taxon>
        <taxon>Paraneoptera</taxon>
        <taxon>Hemiptera</taxon>
        <taxon>Heteroptera</taxon>
        <taxon>Panheteroptera</taxon>
        <taxon>Nepomorpha</taxon>
        <taxon>Nepidae</taxon>
        <taxon>Ranatrinae</taxon>
        <taxon>Ranatra</taxon>
    </lineage>
</organism>
<protein>
    <submittedName>
        <fullName evidence="2">Uncharacterized protein</fullName>
    </submittedName>
</protein>
<dbReference type="EMBL" id="JBFDAA010000016">
    <property type="protein sequence ID" value="KAL1117318.1"/>
    <property type="molecule type" value="Genomic_DNA"/>
</dbReference>
<dbReference type="AlphaFoldDB" id="A0ABD0YE28"/>
<reference evidence="2 3" key="1">
    <citation type="submission" date="2024-07" db="EMBL/GenBank/DDBJ databases">
        <title>Chromosome-level genome assembly of the water stick insect Ranatra chinensis (Heteroptera: Nepidae).</title>
        <authorList>
            <person name="Liu X."/>
        </authorList>
    </citation>
    <scope>NUCLEOTIDE SEQUENCE [LARGE SCALE GENOMIC DNA]</scope>
    <source>
        <strain evidence="2">Cailab_2021Rc</strain>
        <tissue evidence="2">Muscle</tissue>
    </source>
</reference>
<feature type="region of interest" description="Disordered" evidence="1">
    <location>
        <begin position="1"/>
        <end position="25"/>
    </location>
</feature>
<evidence type="ECO:0000313" key="2">
    <source>
        <dbReference type="EMBL" id="KAL1117318.1"/>
    </source>
</evidence>
<evidence type="ECO:0000256" key="1">
    <source>
        <dbReference type="SAM" id="MobiDB-lite"/>
    </source>
</evidence>
<proteinExistence type="predicted"/>
<accession>A0ABD0YE28</accession>
<sequence>MASKRGNMFYQNKKQETTEIGTRSGRLVHGHPAVEVAEDNGHSHWTLATTGYPAERATSARSAGLLAPGVDVSAPSLLPPHGPTPSHHHHTSSCIDTHILNRYSLVYMTTEGEGH</sequence>
<comment type="caution">
    <text evidence="2">The sequence shown here is derived from an EMBL/GenBank/DDBJ whole genome shotgun (WGS) entry which is preliminary data.</text>
</comment>
<feature type="region of interest" description="Disordered" evidence="1">
    <location>
        <begin position="74"/>
        <end position="93"/>
    </location>
</feature>
<dbReference type="Proteomes" id="UP001558652">
    <property type="component" value="Unassembled WGS sequence"/>
</dbReference>
<evidence type="ECO:0000313" key="3">
    <source>
        <dbReference type="Proteomes" id="UP001558652"/>
    </source>
</evidence>